<evidence type="ECO:0000256" key="8">
    <source>
        <dbReference type="PROSITE-ProRule" id="PRU01161"/>
    </source>
</evidence>
<dbReference type="GO" id="GO:0035965">
    <property type="term" value="P:cardiolipin acyl-chain remodeling"/>
    <property type="evidence" value="ECO:0007669"/>
    <property type="project" value="TreeGrafter"/>
</dbReference>
<reference evidence="10" key="2">
    <citation type="submission" date="2025-09" db="UniProtKB">
        <authorList>
            <consortium name="Ensembl"/>
        </authorList>
    </citation>
    <scope>IDENTIFICATION</scope>
</reference>
<keyword evidence="4 7" id="KW-0040">ANK repeat</keyword>
<evidence type="ECO:0000256" key="6">
    <source>
        <dbReference type="ARBA" id="ARBA00023422"/>
    </source>
</evidence>
<evidence type="ECO:0000256" key="5">
    <source>
        <dbReference type="ARBA" id="ARBA00023098"/>
    </source>
</evidence>
<accession>A0A8C0ICN0</accession>
<dbReference type="InterPro" id="IPR047148">
    <property type="entry name" value="PLPL9"/>
</dbReference>
<evidence type="ECO:0000259" key="9">
    <source>
        <dbReference type="PROSITE" id="PS51635"/>
    </source>
</evidence>
<dbReference type="GO" id="GO:0052816">
    <property type="term" value="F:long-chain fatty acyl-CoA hydrolase activity"/>
    <property type="evidence" value="ECO:0007669"/>
    <property type="project" value="TreeGrafter"/>
</dbReference>
<name>A0A8C0ICN0_BUBBB</name>
<feature type="short sequence motif" description="GXGXXG" evidence="8">
    <location>
        <begin position="425"/>
        <end position="430"/>
    </location>
</feature>
<dbReference type="InterPro" id="IPR016035">
    <property type="entry name" value="Acyl_Trfase/lysoPLipase"/>
</dbReference>
<dbReference type="InterPro" id="IPR002110">
    <property type="entry name" value="Ankyrin_rpt"/>
</dbReference>
<proteinExistence type="predicted"/>
<keyword evidence="3 8" id="KW-0378">Hydrolase</keyword>
<dbReference type="FunFam" id="1.25.40.20:FF:000338">
    <property type="entry name" value="85/88 kDa calcium-independent phospholipase A2"/>
    <property type="match status" value="1"/>
</dbReference>
<organism evidence="10 11">
    <name type="scientific">Bubo bubo</name>
    <name type="common">Eurasian eagle-owl</name>
    <name type="synonym">Strix bubo</name>
    <dbReference type="NCBI Taxonomy" id="30461"/>
    <lineage>
        <taxon>Eukaryota</taxon>
        <taxon>Metazoa</taxon>
        <taxon>Chordata</taxon>
        <taxon>Craniata</taxon>
        <taxon>Vertebrata</taxon>
        <taxon>Euteleostomi</taxon>
        <taxon>Archelosauria</taxon>
        <taxon>Archosauria</taxon>
        <taxon>Dinosauria</taxon>
        <taxon>Saurischia</taxon>
        <taxon>Theropoda</taxon>
        <taxon>Coelurosauria</taxon>
        <taxon>Aves</taxon>
        <taxon>Neognathae</taxon>
        <taxon>Neoaves</taxon>
        <taxon>Telluraves</taxon>
        <taxon>Strigiformes</taxon>
        <taxon>Strigidae</taxon>
        <taxon>Bubo</taxon>
    </lineage>
</organism>
<dbReference type="SMART" id="SM00248">
    <property type="entry name" value="ANK"/>
    <property type="match status" value="6"/>
</dbReference>
<evidence type="ECO:0000256" key="7">
    <source>
        <dbReference type="PROSITE-ProRule" id="PRU00023"/>
    </source>
</evidence>
<feature type="repeat" description="ANK" evidence="7">
    <location>
        <begin position="348"/>
        <end position="380"/>
    </location>
</feature>
<dbReference type="CDD" id="cd07212">
    <property type="entry name" value="Pat_PNPLA9"/>
    <property type="match status" value="1"/>
</dbReference>
<feature type="repeat" description="ANK" evidence="7">
    <location>
        <begin position="218"/>
        <end position="250"/>
    </location>
</feature>
<evidence type="ECO:0000256" key="4">
    <source>
        <dbReference type="ARBA" id="ARBA00023043"/>
    </source>
</evidence>
<dbReference type="AlphaFoldDB" id="A0A8C0ICN0"/>
<comment type="catalytic activity">
    <reaction evidence="6">
        <text>a 1,2-diacyl-sn-glycero-3-phosphocholine + H2O = a 1-acyl-sn-glycero-3-phosphocholine + a fatty acid + H(+)</text>
        <dbReference type="Rhea" id="RHEA:15801"/>
        <dbReference type="ChEBI" id="CHEBI:15377"/>
        <dbReference type="ChEBI" id="CHEBI:15378"/>
        <dbReference type="ChEBI" id="CHEBI:28868"/>
        <dbReference type="ChEBI" id="CHEBI:57643"/>
        <dbReference type="ChEBI" id="CHEBI:58168"/>
        <dbReference type="EC" id="3.1.1.4"/>
    </reaction>
    <physiologicalReaction direction="left-to-right" evidence="6">
        <dbReference type="Rhea" id="RHEA:15802"/>
    </physiologicalReaction>
</comment>
<dbReference type="EC" id="3.1.1.4" evidence="1"/>
<keyword evidence="5 8" id="KW-0443">Lipid metabolism</keyword>
<evidence type="ECO:0000256" key="3">
    <source>
        <dbReference type="ARBA" id="ARBA00022801"/>
    </source>
</evidence>
<dbReference type="Proteomes" id="UP000694567">
    <property type="component" value="Unplaced"/>
</dbReference>
<dbReference type="Gene3D" id="1.25.40.20">
    <property type="entry name" value="Ankyrin repeat-containing domain"/>
    <property type="match status" value="2"/>
</dbReference>
<evidence type="ECO:0000256" key="1">
    <source>
        <dbReference type="ARBA" id="ARBA00013278"/>
    </source>
</evidence>
<keyword evidence="8" id="KW-0442">Lipid degradation</keyword>
<dbReference type="PROSITE" id="PS50297">
    <property type="entry name" value="ANK_REP_REGION"/>
    <property type="match status" value="4"/>
</dbReference>
<protein>
    <recommendedName>
        <fullName evidence="1">phospholipase A2</fullName>
        <ecNumber evidence="1">3.1.1.4</ecNumber>
    </recommendedName>
</protein>
<dbReference type="GO" id="GO:0047499">
    <property type="term" value="F:calcium-independent phospholipase A2 activity"/>
    <property type="evidence" value="ECO:0007669"/>
    <property type="project" value="InterPro"/>
</dbReference>
<dbReference type="PANTHER" id="PTHR24139:SF34">
    <property type="entry name" value="85_88 KDA CALCIUM-INDEPENDENT PHOSPHOLIPASE A2"/>
    <property type="match status" value="1"/>
</dbReference>
<dbReference type="Pfam" id="PF12796">
    <property type="entry name" value="Ank_2"/>
    <property type="match status" value="3"/>
</dbReference>
<dbReference type="Pfam" id="PF01734">
    <property type="entry name" value="Patatin"/>
    <property type="match status" value="1"/>
</dbReference>
<keyword evidence="11" id="KW-1185">Reference proteome</keyword>
<dbReference type="Ensembl" id="ENSBOBT00000010515.1">
    <property type="protein sequence ID" value="ENSBOBP00000010255.1"/>
    <property type="gene ID" value="ENSBOBG00000004897.1"/>
</dbReference>
<dbReference type="GO" id="GO:0005739">
    <property type="term" value="C:mitochondrion"/>
    <property type="evidence" value="ECO:0007669"/>
    <property type="project" value="TreeGrafter"/>
</dbReference>
<dbReference type="GO" id="GO:2000304">
    <property type="term" value="P:positive regulation of ceramide biosynthetic process"/>
    <property type="evidence" value="ECO:0007669"/>
    <property type="project" value="TreeGrafter"/>
</dbReference>
<keyword evidence="2" id="KW-0677">Repeat</keyword>
<evidence type="ECO:0000313" key="10">
    <source>
        <dbReference type="Ensembl" id="ENSBOBP00000010255.1"/>
    </source>
</evidence>
<dbReference type="PROSITE" id="PS51635">
    <property type="entry name" value="PNPLA"/>
    <property type="match status" value="1"/>
</dbReference>
<feature type="active site" description="Nucleophile" evidence="8">
    <location>
        <position position="459"/>
    </location>
</feature>
<dbReference type="SUPFAM" id="SSF48403">
    <property type="entry name" value="Ankyrin repeat"/>
    <property type="match status" value="1"/>
</dbReference>
<feature type="short sequence motif" description="DGA/G" evidence="8">
    <location>
        <begin position="592"/>
        <end position="594"/>
    </location>
</feature>
<dbReference type="PANTHER" id="PTHR24139">
    <property type="entry name" value="CALCIUM-INDEPENDENT PHOSPHOLIPASE A2"/>
    <property type="match status" value="1"/>
</dbReference>
<feature type="active site" description="Proton acceptor" evidence="8">
    <location>
        <position position="592"/>
    </location>
</feature>
<dbReference type="GO" id="GO:0016042">
    <property type="term" value="P:lipid catabolic process"/>
    <property type="evidence" value="ECO:0007669"/>
    <property type="project" value="UniProtKB-UniRule"/>
</dbReference>
<sequence>MQFFGRLVNTINSVTQIFTNPYRVKEVSAAEYAAHTCLRQEGRVALYKNSFARTWDCLLVNPQSPQVAFRLFQLDNEADALVRFEQYAGQLRPFYESSYQPLSLEDLQQLSDCFRNHPSWSSAHVAVEIGHRESFRHNHILSCINIRDSEDGCTPLHLACRKGDMECLLELLECHARVDITDRNGETVFHYAVRGNNPQIIELLGRTPTAGLDHLSHEGLTALHLACQLGKEDMVRSLLKCRASCSTMGTLGYPIHTALKFSQRECAQAILEVDASQVHSRDPRYEATPLHWAKKAEMTRLLLEYGSEVNLMSRTADMALHIAVKRGRFDCAMVLLTHGAHANARDQDGNTPLHLAMKHDHLDMIKAIVVFGGDVEIPNDFGETPGLLAARSSKGEGACQQPYRVNLASCLEGRRNHDRLLCLDGGGIRGLVLIQLLLAIEKAVGRPIREIFDWIAGTSTGGILALAIVHGKSMDYMRCLYFRMKDMVFRGSRPYESEPLDEFLKKEFGENTKMTDVQKPKVMVTGTLCDRQPAELHLFRNYPVPETKTSTEYKTSASFKPLTQPEDQLVWRAARCSGAAPTYFRPIGRFLDGGLLANNPTLDAMAEIHEYNKTLIKKGQRQEVRKLGLVVSLGTGKPPQVPVSSVDVFRPSNPWELAKTVFGARELGKMVVDCCTDADGPAVDRARAWCEMTDVPYFRLSPQLHADVMLDEVNDTVLVNALWDTQLYIYQQREQFEQLVQHLSR</sequence>
<dbReference type="Gene3D" id="3.40.1090.10">
    <property type="entry name" value="Cytosolic phospholipase A2 catalytic domain"/>
    <property type="match status" value="1"/>
</dbReference>
<feature type="repeat" description="ANK" evidence="7">
    <location>
        <begin position="315"/>
        <end position="347"/>
    </location>
</feature>
<feature type="repeat" description="ANK" evidence="7">
    <location>
        <begin position="151"/>
        <end position="183"/>
    </location>
</feature>
<evidence type="ECO:0000313" key="11">
    <source>
        <dbReference type="Proteomes" id="UP000694567"/>
    </source>
</evidence>
<reference evidence="10" key="1">
    <citation type="submission" date="2025-08" db="UniProtKB">
        <authorList>
            <consortium name="Ensembl"/>
        </authorList>
    </citation>
    <scope>IDENTIFICATION</scope>
</reference>
<evidence type="ECO:0000256" key="2">
    <source>
        <dbReference type="ARBA" id="ARBA00022737"/>
    </source>
</evidence>
<feature type="short sequence motif" description="GXSXG" evidence="8">
    <location>
        <begin position="457"/>
        <end position="461"/>
    </location>
</feature>
<feature type="domain" description="PNPLA" evidence="9">
    <location>
        <begin position="421"/>
        <end position="605"/>
    </location>
</feature>
<dbReference type="SUPFAM" id="SSF52151">
    <property type="entry name" value="FabD/lysophospholipase-like"/>
    <property type="match status" value="1"/>
</dbReference>
<dbReference type="InterPro" id="IPR036770">
    <property type="entry name" value="Ankyrin_rpt-contain_sf"/>
</dbReference>
<dbReference type="InterPro" id="IPR002641">
    <property type="entry name" value="PNPLA_dom"/>
</dbReference>
<dbReference type="PROSITE" id="PS50088">
    <property type="entry name" value="ANK_REPEAT"/>
    <property type="match status" value="4"/>
</dbReference>
<dbReference type="PRINTS" id="PR01415">
    <property type="entry name" value="ANKYRIN"/>
</dbReference>